<comment type="cofactor">
    <cofactor evidence="1">
        <name>[4Fe-4S] cluster</name>
        <dbReference type="ChEBI" id="CHEBI:49883"/>
    </cofactor>
</comment>
<evidence type="ECO:0000256" key="6">
    <source>
        <dbReference type="ARBA" id="ARBA00023014"/>
    </source>
</evidence>
<dbReference type="PROSITE" id="PS51379">
    <property type="entry name" value="4FE4S_FER_2"/>
    <property type="match status" value="1"/>
</dbReference>
<protein>
    <recommendedName>
        <fullName evidence="7">Ferredoxin</fullName>
    </recommendedName>
</protein>
<keyword evidence="5 7" id="KW-0408">Iron</keyword>
<dbReference type="GO" id="GO:0009055">
    <property type="term" value="F:electron transfer activity"/>
    <property type="evidence" value="ECO:0007669"/>
    <property type="project" value="UniProtKB-UniRule"/>
</dbReference>
<dbReference type="InterPro" id="IPR001080">
    <property type="entry name" value="3Fe4S_ferredoxin"/>
</dbReference>
<dbReference type="PANTHER" id="PTHR36923:SF3">
    <property type="entry name" value="FERREDOXIN"/>
    <property type="match status" value="1"/>
</dbReference>
<name>A0A328PGZ7_9EURY</name>
<evidence type="ECO:0000313" key="9">
    <source>
        <dbReference type="EMBL" id="RAO79792.1"/>
    </source>
</evidence>
<organism evidence="9 10">
    <name type="scientific">Methanothermobacter tenebrarum</name>
    <dbReference type="NCBI Taxonomy" id="680118"/>
    <lineage>
        <taxon>Archaea</taxon>
        <taxon>Methanobacteriati</taxon>
        <taxon>Methanobacteriota</taxon>
        <taxon>Methanomada group</taxon>
        <taxon>Methanobacteria</taxon>
        <taxon>Methanobacteriales</taxon>
        <taxon>Methanobacteriaceae</taxon>
        <taxon>Methanothermobacter</taxon>
    </lineage>
</organism>
<dbReference type="Proteomes" id="UP000249782">
    <property type="component" value="Unassembled WGS sequence"/>
</dbReference>
<keyword evidence="4 7" id="KW-0249">Electron transport</keyword>
<reference evidence="9 10" key="1">
    <citation type="submission" date="2018-06" db="EMBL/GenBank/DDBJ databases">
        <title>Draft genome sequence of hyperthermophilic methanogen Methanothermobacter tenebrarum sp. MCM-B 1447.</title>
        <authorList>
            <person name="Pore S.D."/>
            <person name="Dagar S."/>
            <person name="Dhakephalkar P.K."/>
        </authorList>
    </citation>
    <scope>NUCLEOTIDE SEQUENCE [LARGE SCALE GENOMIC DNA]</scope>
    <source>
        <strain evidence="9 10">MCM B 1447</strain>
    </source>
</reference>
<dbReference type="InterPro" id="IPR017896">
    <property type="entry name" value="4Fe4S_Fe-S-bd"/>
</dbReference>
<evidence type="ECO:0000256" key="1">
    <source>
        <dbReference type="ARBA" id="ARBA00001966"/>
    </source>
</evidence>
<accession>A0A328PGZ7</accession>
<dbReference type="OrthoDB" id="5583at2157"/>
<dbReference type="EMBL" id="QLOE01000001">
    <property type="protein sequence ID" value="RAO79792.1"/>
    <property type="molecule type" value="Genomic_DNA"/>
</dbReference>
<evidence type="ECO:0000256" key="5">
    <source>
        <dbReference type="ARBA" id="ARBA00023004"/>
    </source>
</evidence>
<evidence type="ECO:0000256" key="3">
    <source>
        <dbReference type="ARBA" id="ARBA00022723"/>
    </source>
</evidence>
<keyword evidence="10" id="KW-1185">Reference proteome</keyword>
<dbReference type="InterPro" id="IPR051269">
    <property type="entry name" value="Fe-S_cluster_ET"/>
</dbReference>
<dbReference type="Pfam" id="PF13459">
    <property type="entry name" value="Fer4_15"/>
    <property type="match status" value="1"/>
</dbReference>
<dbReference type="PROSITE" id="PS00198">
    <property type="entry name" value="4FE4S_FER_1"/>
    <property type="match status" value="1"/>
</dbReference>
<keyword evidence="3 7" id="KW-0479">Metal-binding</keyword>
<dbReference type="PRINTS" id="PR00352">
    <property type="entry name" value="3FE4SFRDOXIN"/>
</dbReference>
<evidence type="ECO:0000256" key="7">
    <source>
        <dbReference type="RuleBase" id="RU368020"/>
    </source>
</evidence>
<sequence length="71" mass="7974">MYLLELDRTMCVSCGTCIDICPEVFEFTNDGLSSIKDVEISDLQKLEMDDPLCTEDAMENCPSGAIKVYRD</sequence>
<evidence type="ECO:0000313" key="10">
    <source>
        <dbReference type="Proteomes" id="UP000249782"/>
    </source>
</evidence>
<dbReference type="Gene3D" id="3.30.70.20">
    <property type="match status" value="1"/>
</dbReference>
<gene>
    <name evidence="9" type="ORF">DPC56_00465</name>
</gene>
<feature type="domain" description="4Fe-4S ferredoxin-type" evidence="8">
    <location>
        <begin position="2"/>
        <end position="30"/>
    </location>
</feature>
<dbReference type="GO" id="GO:0005506">
    <property type="term" value="F:iron ion binding"/>
    <property type="evidence" value="ECO:0007669"/>
    <property type="project" value="UniProtKB-UniRule"/>
</dbReference>
<dbReference type="PANTHER" id="PTHR36923">
    <property type="entry name" value="FERREDOXIN"/>
    <property type="match status" value="1"/>
</dbReference>
<evidence type="ECO:0000256" key="4">
    <source>
        <dbReference type="ARBA" id="ARBA00022982"/>
    </source>
</evidence>
<dbReference type="GO" id="GO:0051536">
    <property type="term" value="F:iron-sulfur cluster binding"/>
    <property type="evidence" value="ECO:0007669"/>
    <property type="project" value="UniProtKB-KW"/>
</dbReference>
<dbReference type="InterPro" id="IPR017900">
    <property type="entry name" value="4Fe4S_Fe_S_CS"/>
</dbReference>
<keyword evidence="6 7" id="KW-0411">Iron-sulfur</keyword>
<dbReference type="SUPFAM" id="SSF54862">
    <property type="entry name" value="4Fe-4S ferredoxins"/>
    <property type="match status" value="1"/>
</dbReference>
<comment type="caution">
    <text evidence="9">The sequence shown here is derived from an EMBL/GenBank/DDBJ whole genome shotgun (WGS) entry which is preliminary data.</text>
</comment>
<keyword evidence="2 7" id="KW-0813">Transport</keyword>
<dbReference type="AlphaFoldDB" id="A0A328PGZ7"/>
<dbReference type="GO" id="GO:0016491">
    <property type="term" value="F:oxidoreductase activity"/>
    <property type="evidence" value="ECO:0007669"/>
    <property type="project" value="UniProtKB-ARBA"/>
</dbReference>
<comment type="function">
    <text evidence="7">Ferredoxins are iron-sulfur proteins that transfer electrons in a wide variety of metabolic reactions.</text>
</comment>
<proteinExistence type="predicted"/>
<evidence type="ECO:0000256" key="2">
    <source>
        <dbReference type="ARBA" id="ARBA00022448"/>
    </source>
</evidence>
<evidence type="ECO:0000259" key="8">
    <source>
        <dbReference type="PROSITE" id="PS51379"/>
    </source>
</evidence>